<accession>A0AAD1R6H2</accession>
<sequence>MDRLKQANILMESRIAPLEDSKRQRNLRILSPSKAKSVMLENYFWIPKSARALNGVPRDLLLCNYYRVSSLYRQLSANHQISHFEGADLYNDLTRSTMVWRQFLCPVMQRLERGAEYRWGPGRKLSVLHAGKRIHLLHQLDTGMFFKTLGLPLPETVLNTTLGTSPQAQVWDVSNIRTFHPKPRPAAVETNPAGT</sequence>
<protein>
    <submittedName>
        <fullName evidence="1">Uncharacterized protein</fullName>
    </submittedName>
</protein>
<evidence type="ECO:0000313" key="1">
    <source>
        <dbReference type="EMBL" id="CAH2224760.1"/>
    </source>
</evidence>
<gene>
    <name evidence="1" type="ORF">PECUL_23A022240</name>
</gene>
<dbReference type="EMBL" id="OW240912">
    <property type="protein sequence ID" value="CAH2224760.1"/>
    <property type="molecule type" value="Genomic_DNA"/>
</dbReference>
<evidence type="ECO:0000313" key="2">
    <source>
        <dbReference type="Proteomes" id="UP001295444"/>
    </source>
</evidence>
<dbReference type="Proteomes" id="UP001295444">
    <property type="component" value="Chromosome 01"/>
</dbReference>
<reference evidence="1" key="1">
    <citation type="submission" date="2022-03" db="EMBL/GenBank/DDBJ databases">
        <authorList>
            <person name="Alioto T."/>
            <person name="Alioto T."/>
            <person name="Gomez Garrido J."/>
        </authorList>
    </citation>
    <scope>NUCLEOTIDE SEQUENCE</scope>
</reference>
<organism evidence="1 2">
    <name type="scientific">Pelobates cultripes</name>
    <name type="common">Western spadefoot toad</name>
    <dbReference type="NCBI Taxonomy" id="61616"/>
    <lineage>
        <taxon>Eukaryota</taxon>
        <taxon>Metazoa</taxon>
        <taxon>Chordata</taxon>
        <taxon>Craniata</taxon>
        <taxon>Vertebrata</taxon>
        <taxon>Euteleostomi</taxon>
        <taxon>Amphibia</taxon>
        <taxon>Batrachia</taxon>
        <taxon>Anura</taxon>
        <taxon>Pelobatoidea</taxon>
        <taxon>Pelobatidae</taxon>
        <taxon>Pelobates</taxon>
    </lineage>
</organism>
<keyword evidence="2" id="KW-1185">Reference proteome</keyword>
<proteinExistence type="predicted"/>
<name>A0AAD1R6H2_PELCU</name>
<dbReference type="AlphaFoldDB" id="A0AAD1R6H2"/>